<feature type="region of interest" description="Disordered" evidence="3">
    <location>
        <begin position="3105"/>
        <end position="3124"/>
    </location>
</feature>
<dbReference type="GO" id="GO:0005509">
    <property type="term" value="F:calcium ion binding"/>
    <property type="evidence" value="ECO:0007669"/>
    <property type="project" value="InterPro"/>
</dbReference>
<proteinExistence type="predicted"/>
<dbReference type="PRINTS" id="PR00313">
    <property type="entry name" value="CABNDNGRPT"/>
</dbReference>
<protein>
    <submittedName>
        <fullName evidence="6">Cyclolysin</fullName>
    </submittedName>
</protein>
<dbReference type="SUPFAM" id="SSF51120">
    <property type="entry name" value="beta-Roll"/>
    <property type="match status" value="8"/>
</dbReference>
<evidence type="ECO:0000256" key="1">
    <source>
        <dbReference type="ARBA" id="ARBA00004613"/>
    </source>
</evidence>
<evidence type="ECO:0000256" key="2">
    <source>
        <dbReference type="ARBA" id="ARBA00022525"/>
    </source>
</evidence>
<dbReference type="CDD" id="cd11304">
    <property type="entry name" value="Cadherin_repeat"/>
    <property type="match status" value="2"/>
</dbReference>
<dbReference type="GO" id="GO:0007156">
    <property type="term" value="P:homophilic cell adhesion via plasma membrane adhesion molecules"/>
    <property type="evidence" value="ECO:0007669"/>
    <property type="project" value="InterPro"/>
</dbReference>
<evidence type="ECO:0000313" key="7">
    <source>
        <dbReference type="Proteomes" id="UP000431269"/>
    </source>
</evidence>
<dbReference type="PANTHER" id="PTHR38340:SF1">
    <property type="entry name" value="S-LAYER PROTEIN"/>
    <property type="match status" value="1"/>
</dbReference>
<dbReference type="InterPro" id="IPR018511">
    <property type="entry name" value="Hemolysin-typ_Ca-bd_CS"/>
</dbReference>
<sequence>MSVLSDLLVRIQTASASVAGRTAVFYSGGNGANQNLALNCVNSYPNQYYSIHDTGVGAIGGEADALVIRGLLTRAEADAVWRAASTKFAMAAEGEVIAFVEGALPSRTFSMVELPILVSKGNVTINGIAVEAWASRLVPADGGGFQLLFLADILTQLAAVQDLCLPPSGGAGATVTIFDDAMTGRAPLGAPRPRPADEDSEGWASTVGIVGGAVVLGVLVVGGIIFFPEIVAAVALFGALGTAAAAAEEPTPPPPGASQDLISAYERERTLYASLQAAPELAYVMAKSAVLQGNAPADLLNQIPPEYRTTMRLQAMVDEADGPLVVDMPDGRGGSVQLTLERNSEGTILLTASDGVHTTAYTLDTATNTLVDPVVEVNDDALDDLTLISELTLPDGGHVLKFDGVMNGKAASYKVYRAWAPNDNTKDIVVRLPLYSADGKDWRTVSNAPASAPGHNWTIEVVEITNGDGSVTTQRSATASEGAPESAEIATGPELNISFAQIGSIFGSNLARLIPTDDIWTATLAGTLIGTIGLNLGQLIDDGEALAGVPAAVADKLSGPFEGFSNEFIQNLQNSAAGVISSILVADLIDAMGLEGTLYGDWLQTHHAAYLTQVITHLPQILTGDFTSLAEVNPANLMGGFLGAKLAAELVQFESIGGQIGAAVGSAIGTLYGADALMKIGLSVGGPVGAFIGAFVGYLLGGLIGSLFGGTPKSGAALGWNEHDGRFAVGRVWSKNGGSKDSVRAIASQVGEVLNAVIASTGARVTDVAGVQTGAYDTKGSKFIYKASASGNYAYSSKDAQKIINHGTFIALADLSERLIGGNVYVKRAVMATVKEANGNPDNNSAYSAGDFEAETLLGNIAVAQDFANYLTNSAFVNSLMAAQATSGFAATWLITLAQAQELGIDRRWKSDWLGGWAAFFDESFDAKLDGVAFAPSNVLLELDPETRERLFGFIDGDGAVIGVLGDTIDSGSKDWIRGTSNADTLTVANGSITLTSAHQLNGEVATPGAHAIRIAAVIDGGAGNDTIRAGDQGNDLIGGDGGDVLIGGALDDWMFGGEGADKLFAGAVSDGNVTESAAIAIDSGNGNYLEGGGGDDLIYGGTGSDWLNGGDGVDRLVGGAGGDILNGGAGDDRAGVGLAAILGGAGSDQYVFGLGYGKDVIFDESDPAGGPGGTDSFAARMAAFAAGTQARNWAGGGDYVQNGDVRGGEDAIVFAPGMDITNIVLKRSGTAQAPGNDLIVQLQVEVNGVMTLTGDELVIKDWFNQTRRVEWFRFADGEDIRIGDLSSFTVGTGGNDVIIGTSGADFVVAGAGDDTVYTLAGDDFGFGGSGSDFISGDGDSDMVAGGSGDDIVTGGTGLDTVFGDTGDDQVYGGADSDIIAGGKGADLVVTGAGNDVVRYNRGDGADTLIDEYVNNWETVFQNGVYVNGYALQSNGTVTKGGVVYFDGSEWLGRYDWVQSTNTLKRQVGAVSGAIAANSGTDTLEFGFGIDIQHLEFRRVGNDLDIAIRENDSDVTPFENVDDRILIKDWFAAGAIASIEKFVFTEIGTVVTTSWSIGAGTGIADTTAGGTGVDWMTGSDGDDIMDGAGGADILYGGNDHDTIKGGDGADVIYGGDGSDILNGGLLADQLFGGAGIDLASYANSTAAVITTLGPLQAGNGEAAGDKYNSIEGLEGSAFADTLTGNENANVLRGLVGADLLRGGAGDDTYEFLIGAGADTIAEGAITTQEIVSAAGVLASGYTVSWQLIGTEVDEESNWKPPYKSWAWYRLIVTQVVNGQTVEIYRSNDFADFEYYGNSVGAMPQPSPTVWPFSAAQWKNGVARTGNGYQVGREIVGTGEGGADSIEFGAGISLAQLSFLRENSNADLRITYGATDSVLISGQSTAAKAVETIHLDDGLVIDLVTVRAGAEVATANADAMFGNASANTLAGLAGDDILSGAAGDDTLQGGDGNDVLEGGAGADLLDGGSDEQTAGVALSAAQGTWGDTIRYVTSSAGVNIDLTSVDPANAARSLAFTGGDAAGDKIVRVGGYSTIEHVTGSQFNDTIVGDARHNRLQGLDGVDTISGRGGDDVIAGGAGNDLLYGEAGADNIIGGDGVDTVSGGDDDDVLMGDAGNDTLNGDAGNDMVVGGDGDDTVAGSTGDDTLAGGEGIDLLQGGDGNDQLAGEAGADTLQGGNDNDELLGGLGNDALQGGAGDDVYVFEAGDGADIITDTAGVNTIKLAGVPASKVWLARVGFDLKIGIIGEDPASSSITVANYFGSSSPGLIKSVEASDGTIYLAFAGPLITAMTAISTVAPASMPQSIANLSVGLWHIGPVAPLAPDQSLQLAWNTVLNGNAGAIDHDQDILANGYTLFDAADHGAINLNAATGAWTYTPSTDWVGEDSFKIKITDAAGHEVIQTVAVDTLSPTQPIAPTTPTIVSQPVTNVQDSGVNGQVVATLAATDLNGPAPSFRIKNGPSPWFEIVGNELRFKANVATLDYGTTPAISVDVEAWDGALASPSVRHISVNVIETNTAPTMNAQSFSVDENMPGAGQTTIGTLAASDLDDYAGNKQLRYELTGGDTSVFQVNAVTGELKLHGALNWEAQTSYSVSARVWDGGAVGQGLASSPVTITINVNNVNEAPAPIFTPREVYIPYKGIYNTWTELTFNDPDTYAPFQTTIASVAITSVILPPGVSATFTSTSVTFASGATIDVNRVGTQQKWNMDASGEDPEEYVPTPPAFDMVLTITDSANVARQYTVHHAGAEFGLAAPIVLDLDGDGLELSSIATKQIYFDMDGDGQGERTGWVGADDGILVLDRNGDGAITERGEIAFNEDVAGGQTDLEGLSSFDTNLNGRFDGGDERFADFRIWRDLNQDGVSQSEELQSLTSVGIASISLTIEETGAVRENEYDNLVIGRTVFYRADGSSGEVGDVMLAFVAEETGFDVAGALLPPIVFDLNGDGVKLLSRGQSKARFDADGDGDVERTGWFSAGDGVLALDRNGDGLINNGLEISFKQDLAGAMTDLEGLAAYDSDLSGKIDEGDAAFGTFLVWQDANGDGVSEAGELRSLADAEIASIGLTRTEAPAQRSGGNIVHAYGTFVRSDGRVGETADVSLVYDADMPATAEDRPSRTADERARAKPFAVPGPGKSAFAWMGAGGGDDNGLADEWLSRNSAWASKKKTQRLSDPLRSALREPDPVTAHAASAPDDARPALGAGPAQASSLHQGLGVLDRRVLHMVNAMSTFDVKSSADLARGGKRRDARVAELLTTIPDGR</sequence>
<dbReference type="InterPro" id="IPR001343">
    <property type="entry name" value="Hemolysn_Ca-bd"/>
</dbReference>
<dbReference type="Proteomes" id="UP000431269">
    <property type="component" value="Chromosome"/>
</dbReference>
<reference evidence="7" key="1">
    <citation type="submission" date="2019-12" db="EMBL/GenBank/DDBJ databases">
        <title>Complete genome of Terracaulis silvestris 0127_4.</title>
        <authorList>
            <person name="Vieira S."/>
            <person name="Riedel T."/>
            <person name="Sproer C."/>
            <person name="Pascual J."/>
            <person name="Boedeker C."/>
            <person name="Overmann J."/>
        </authorList>
    </citation>
    <scope>NUCLEOTIDE SEQUENCE [LARGE SCALE GENOMIC DNA]</scope>
    <source>
        <strain evidence="7">0127_4</strain>
    </source>
</reference>
<dbReference type="GO" id="GO:0016020">
    <property type="term" value="C:membrane"/>
    <property type="evidence" value="ECO:0007669"/>
    <property type="project" value="InterPro"/>
</dbReference>
<dbReference type="PROSITE" id="PS50268">
    <property type="entry name" value="CADHERIN_2"/>
    <property type="match status" value="1"/>
</dbReference>
<evidence type="ECO:0000313" key="6">
    <source>
        <dbReference type="EMBL" id="QGZ96601.1"/>
    </source>
</evidence>
<dbReference type="SUPFAM" id="SSF49313">
    <property type="entry name" value="Cadherin-like"/>
    <property type="match status" value="1"/>
</dbReference>
<feature type="domain" description="Cadherin" evidence="5">
    <location>
        <begin position="2517"/>
        <end position="2627"/>
    </location>
</feature>
<organism evidence="6 7">
    <name type="scientific">Terricaulis silvestris</name>
    <dbReference type="NCBI Taxonomy" id="2686094"/>
    <lineage>
        <taxon>Bacteria</taxon>
        <taxon>Pseudomonadati</taxon>
        <taxon>Pseudomonadota</taxon>
        <taxon>Alphaproteobacteria</taxon>
        <taxon>Caulobacterales</taxon>
        <taxon>Caulobacteraceae</taxon>
        <taxon>Terricaulis</taxon>
    </lineage>
</organism>
<evidence type="ECO:0000259" key="5">
    <source>
        <dbReference type="PROSITE" id="PS50268"/>
    </source>
</evidence>
<dbReference type="RefSeq" id="WP_158767380.1">
    <property type="nucleotide sequence ID" value="NZ_CP047045.1"/>
</dbReference>
<dbReference type="SMART" id="SM00112">
    <property type="entry name" value="CA"/>
    <property type="match status" value="2"/>
</dbReference>
<dbReference type="Pfam" id="PF00353">
    <property type="entry name" value="HemolysinCabind"/>
    <property type="match status" value="14"/>
</dbReference>
<keyword evidence="4" id="KW-1133">Transmembrane helix</keyword>
<dbReference type="InterPro" id="IPR002126">
    <property type="entry name" value="Cadherin-like_dom"/>
</dbReference>
<dbReference type="InterPro" id="IPR015919">
    <property type="entry name" value="Cadherin-like_sf"/>
</dbReference>
<comment type="subcellular location">
    <subcellularLocation>
        <location evidence="1">Secreted</location>
    </subcellularLocation>
</comment>
<accession>A0A6I6MR00</accession>
<feature type="compositionally biased region" description="Basic and acidic residues" evidence="3">
    <location>
        <begin position="3106"/>
        <end position="3119"/>
    </location>
</feature>
<dbReference type="Gene3D" id="2.60.40.60">
    <property type="entry name" value="Cadherins"/>
    <property type="match status" value="1"/>
</dbReference>
<name>A0A6I6MR00_9CAUL</name>
<keyword evidence="2" id="KW-0964">Secreted</keyword>
<feature type="transmembrane region" description="Helical" evidence="4">
    <location>
        <begin position="688"/>
        <end position="708"/>
    </location>
</feature>
<evidence type="ECO:0000256" key="4">
    <source>
        <dbReference type="SAM" id="Phobius"/>
    </source>
</evidence>
<dbReference type="Pfam" id="PF17963">
    <property type="entry name" value="Big_9"/>
    <property type="match status" value="1"/>
</dbReference>
<keyword evidence="7" id="KW-1185">Reference proteome</keyword>
<dbReference type="InterPro" id="IPR050557">
    <property type="entry name" value="RTX_toxin/Mannuronan_C5-epim"/>
</dbReference>
<dbReference type="InterPro" id="IPR011049">
    <property type="entry name" value="Serralysin-like_metalloprot_C"/>
</dbReference>
<keyword evidence="4" id="KW-0472">Membrane</keyword>
<dbReference type="Pfam" id="PF00028">
    <property type="entry name" value="Cadherin"/>
    <property type="match status" value="1"/>
</dbReference>
<dbReference type="Gene3D" id="2.60.40.3440">
    <property type="match status" value="1"/>
</dbReference>
<feature type="region of interest" description="Disordered" evidence="3">
    <location>
        <begin position="3158"/>
        <end position="3202"/>
    </location>
</feature>
<evidence type="ECO:0000256" key="3">
    <source>
        <dbReference type="SAM" id="MobiDB-lite"/>
    </source>
</evidence>
<dbReference type="EMBL" id="CP047045">
    <property type="protein sequence ID" value="QGZ96601.1"/>
    <property type="molecule type" value="Genomic_DNA"/>
</dbReference>
<dbReference type="PROSITE" id="PS00330">
    <property type="entry name" value="HEMOLYSIN_CALCIUM"/>
    <property type="match status" value="8"/>
</dbReference>
<dbReference type="GO" id="GO:0005576">
    <property type="term" value="C:extracellular region"/>
    <property type="evidence" value="ECO:0007669"/>
    <property type="project" value="UniProtKB-SubCell"/>
</dbReference>
<dbReference type="PANTHER" id="PTHR38340">
    <property type="entry name" value="S-LAYER PROTEIN"/>
    <property type="match status" value="1"/>
</dbReference>
<dbReference type="KEGG" id="tsv:DSM104635_03461"/>
<dbReference type="Gene3D" id="2.150.10.10">
    <property type="entry name" value="Serralysin-like metalloprotease, C-terminal"/>
    <property type="match status" value="9"/>
</dbReference>
<gene>
    <name evidence="6" type="primary">cya_2</name>
    <name evidence="6" type="ORF">DSM104635_03461</name>
</gene>
<keyword evidence="4" id="KW-0812">Transmembrane</keyword>